<name>A0A9W5AXJ9_9HYPH</name>
<proteinExistence type="predicted"/>
<gene>
    <name evidence="1" type="ORF">AGR2A_Cc10128</name>
</gene>
<evidence type="ECO:0000313" key="2">
    <source>
        <dbReference type="Proteomes" id="UP000191933"/>
    </source>
</evidence>
<evidence type="ECO:0000313" key="1">
    <source>
        <dbReference type="EMBL" id="CUW83995.1"/>
    </source>
</evidence>
<dbReference type="Proteomes" id="UP000191933">
    <property type="component" value="Unassembled WGS sequence"/>
</dbReference>
<reference evidence="1 2" key="1">
    <citation type="submission" date="2016-01" db="EMBL/GenBank/DDBJ databases">
        <authorList>
            <person name="Regsiter A."/>
            <person name="william w."/>
        </authorList>
    </citation>
    <scope>NUCLEOTIDE SEQUENCE [LARGE SCALE GENOMIC DNA]</scope>
    <source>
        <strain evidence="1 2">CFBP 5494</strain>
    </source>
</reference>
<protein>
    <submittedName>
        <fullName evidence="1">Uncharacterized protein</fullName>
    </submittedName>
</protein>
<comment type="caution">
    <text evidence="1">The sequence shown here is derived from an EMBL/GenBank/DDBJ whole genome shotgun (WGS) entry which is preliminary data.</text>
</comment>
<dbReference type="AlphaFoldDB" id="A0A9W5AXJ9"/>
<organism evidence="1 2">
    <name type="scientific">Agrobacterium genomosp. 2 str. CFBP 5494</name>
    <dbReference type="NCBI Taxonomy" id="1183436"/>
    <lineage>
        <taxon>Bacteria</taxon>
        <taxon>Pseudomonadati</taxon>
        <taxon>Pseudomonadota</taxon>
        <taxon>Alphaproteobacteria</taxon>
        <taxon>Hyphomicrobiales</taxon>
        <taxon>Rhizobiaceae</taxon>
        <taxon>Rhizobium/Agrobacterium group</taxon>
        <taxon>Agrobacterium</taxon>
        <taxon>Agrobacterium tumefaciens complex</taxon>
    </lineage>
</organism>
<sequence>MARSIGEPRVWIGHVQVRIVFSHCGREAVTKPSTTRIKCRKRLAVLQIGDSRRPEEKGVRHPSSVCMTHKFRQEFVARRARPNGQITEALPGFLLPLQHGVRRVVMFHLDIGADHRERCGNDGYVISKTDDGQHVRHGIKRHDEISQRSEDDTLGAQRRVAIDRAIIGRGRIAGKRHFRHDTFQLRPEPGPNNLFALTLPVGFTRQKNFTDFHIIHDRRSSGHGYYMGFKAERSITSAGSGLLHGLGQKKIALRHTLRIVGREAYLDPRIDVGPFGMMIEPLCDECGFSHETEGFRKAGKLEGTDDRRPVFAQGPTLQFLQGLPDGIGLESGIFHEFASALNPLTLQRPDRRIFHETYSYSLRLHGQYLPLTVGRRDFEEPCRQRSASSAYRRFRRHRRMAQG</sequence>
<keyword evidence="2" id="KW-1185">Reference proteome</keyword>
<dbReference type="EMBL" id="FBVY01000001">
    <property type="protein sequence ID" value="CUW83995.1"/>
    <property type="molecule type" value="Genomic_DNA"/>
</dbReference>
<accession>A0A9W5AXJ9</accession>